<feature type="compositionally biased region" description="Basic and acidic residues" evidence="6">
    <location>
        <begin position="7"/>
        <end position="21"/>
    </location>
</feature>
<dbReference type="RefSeq" id="XP_070861055.1">
    <property type="nucleotide sequence ID" value="XM_071006613.1"/>
</dbReference>
<evidence type="ECO:0008006" key="10">
    <source>
        <dbReference type="Google" id="ProtNLM"/>
    </source>
</evidence>
<keyword evidence="5 7" id="KW-0472">Membrane</keyword>
<comment type="similarity">
    <text evidence="2">Belongs to the acetate uptake transporter (AceTr) (TC 2.A.96) family.</text>
</comment>
<evidence type="ECO:0000256" key="3">
    <source>
        <dbReference type="ARBA" id="ARBA00022692"/>
    </source>
</evidence>
<dbReference type="InterPro" id="IPR000791">
    <property type="entry name" value="Gpr1/Fun34/SatP-like"/>
</dbReference>
<comment type="caution">
    <text evidence="8">The sequence shown here is derived from an EMBL/GenBank/DDBJ whole genome shotgun (WGS) entry which is preliminary data.</text>
</comment>
<evidence type="ECO:0000256" key="4">
    <source>
        <dbReference type="ARBA" id="ARBA00022989"/>
    </source>
</evidence>
<accession>A0ABR4MNN6</accession>
<protein>
    <recommendedName>
        <fullName evidence="10">Protein alcS</fullName>
    </recommendedName>
</protein>
<dbReference type="Proteomes" id="UP001610728">
    <property type="component" value="Unassembled WGS sequence"/>
</dbReference>
<feature type="region of interest" description="Disordered" evidence="6">
    <location>
        <begin position="349"/>
        <end position="385"/>
    </location>
</feature>
<gene>
    <name evidence="8" type="ORF">HOO65_020417</name>
</gene>
<evidence type="ECO:0000256" key="7">
    <source>
        <dbReference type="SAM" id="Phobius"/>
    </source>
</evidence>
<feature type="transmembrane region" description="Helical" evidence="7">
    <location>
        <begin position="226"/>
        <end position="247"/>
    </location>
</feature>
<dbReference type="GeneID" id="98116050"/>
<feature type="transmembrane region" description="Helical" evidence="7">
    <location>
        <begin position="313"/>
        <end position="337"/>
    </location>
</feature>
<sequence length="385" mass="42157">MHPHSHSSHENLSDKPSVEKHENMDHIDHNNVAKTTGIAHSNGNVPRIISNVNGNPLEHQRTYGSINISPEMFEELYLAPKNRVAGQLRQTYGNPTPVAIGGFVLTTTPLSMALLGWQGAGGLVAPANVGTYLWLGGLLLLLGGVGEWLLGNTFPCTVFMTFGGFWLTVGTTLIPEYGAYTSYATDPSNPASGAANPMFFATFGFFLVCMTILSFVFMIASMRVNFSFFMVFFTLVFTFSCLTGSFFRAAQGHSDLSLKLQHVGAGFLFATSMFGWWIFFGLVLSSVDFPISLPMGDLSTVFKGKADRAKTNIAWQISGAPVLAAMATVALTPLSILKMHTKKLWTRRKKMNTIDQSRDPESGTRAAEKEVYDKEEKSDPRRNGI</sequence>
<feature type="compositionally biased region" description="Basic and acidic residues" evidence="6">
    <location>
        <begin position="356"/>
        <end position="385"/>
    </location>
</feature>
<evidence type="ECO:0000256" key="1">
    <source>
        <dbReference type="ARBA" id="ARBA00004141"/>
    </source>
</evidence>
<proteinExistence type="inferred from homology"/>
<evidence type="ECO:0000256" key="5">
    <source>
        <dbReference type="ARBA" id="ARBA00023136"/>
    </source>
</evidence>
<evidence type="ECO:0000256" key="6">
    <source>
        <dbReference type="SAM" id="MobiDB-lite"/>
    </source>
</evidence>
<keyword evidence="9" id="KW-1185">Reference proteome</keyword>
<dbReference type="PANTHER" id="PTHR31123:SF4">
    <property type="entry name" value="PROTEIN ALCS"/>
    <property type="match status" value="1"/>
</dbReference>
<keyword evidence="3 7" id="KW-0812">Transmembrane</keyword>
<dbReference type="InterPro" id="IPR051633">
    <property type="entry name" value="AceTr"/>
</dbReference>
<feature type="transmembrane region" description="Helical" evidence="7">
    <location>
        <begin position="267"/>
        <end position="293"/>
    </location>
</feature>
<organism evidence="8 9">
    <name type="scientific">Ceratocystis lukuohia</name>
    <dbReference type="NCBI Taxonomy" id="2019550"/>
    <lineage>
        <taxon>Eukaryota</taxon>
        <taxon>Fungi</taxon>
        <taxon>Dikarya</taxon>
        <taxon>Ascomycota</taxon>
        <taxon>Pezizomycotina</taxon>
        <taxon>Sordariomycetes</taxon>
        <taxon>Hypocreomycetidae</taxon>
        <taxon>Microascales</taxon>
        <taxon>Ceratocystidaceae</taxon>
        <taxon>Ceratocystis</taxon>
    </lineage>
</organism>
<dbReference type="EMBL" id="JABSNW010000002">
    <property type="protein sequence ID" value="KAL2889875.1"/>
    <property type="molecule type" value="Genomic_DNA"/>
</dbReference>
<dbReference type="Pfam" id="PF01184">
    <property type="entry name" value="Gpr1_Fun34_YaaH"/>
    <property type="match status" value="1"/>
</dbReference>
<reference evidence="8 9" key="1">
    <citation type="submission" date="2020-05" db="EMBL/GenBank/DDBJ databases">
        <title>Ceratocystis lukuohia genome.</title>
        <authorList>
            <person name="Harrington T.C."/>
            <person name="Kim K."/>
            <person name="Mayers C.G."/>
        </authorList>
    </citation>
    <scope>NUCLEOTIDE SEQUENCE [LARGE SCALE GENOMIC DNA]</scope>
    <source>
        <strain evidence="8 9">C4212</strain>
    </source>
</reference>
<evidence type="ECO:0000313" key="8">
    <source>
        <dbReference type="EMBL" id="KAL2889875.1"/>
    </source>
</evidence>
<feature type="transmembrane region" description="Helical" evidence="7">
    <location>
        <begin position="98"/>
        <end position="120"/>
    </location>
</feature>
<comment type="subcellular location">
    <subcellularLocation>
        <location evidence="1">Membrane</location>
        <topology evidence="1">Multi-pass membrane protein</topology>
    </subcellularLocation>
</comment>
<keyword evidence="4 7" id="KW-1133">Transmembrane helix</keyword>
<feature type="transmembrane region" description="Helical" evidence="7">
    <location>
        <begin position="132"/>
        <end position="150"/>
    </location>
</feature>
<feature type="region of interest" description="Disordered" evidence="6">
    <location>
        <begin position="1"/>
        <end position="21"/>
    </location>
</feature>
<evidence type="ECO:0000256" key="2">
    <source>
        <dbReference type="ARBA" id="ARBA00005587"/>
    </source>
</evidence>
<evidence type="ECO:0000313" key="9">
    <source>
        <dbReference type="Proteomes" id="UP001610728"/>
    </source>
</evidence>
<name>A0ABR4MNN6_9PEZI</name>
<feature type="transmembrane region" description="Helical" evidence="7">
    <location>
        <begin position="198"/>
        <end position="220"/>
    </location>
</feature>
<dbReference type="PANTHER" id="PTHR31123">
    <property type="entry name" value="ACCUMULATION OF DYADS PROTEIN 2-RELATED"/>
    <property type="match status" value="1"/>
</dbReference>